<organism evidence="2 3">
    <name type="scientific">Sphingomonas turrisvirgatae</name>
    <dbReference type="NCBI Taxonomy" id="1888892"/>
    <lineage>
        <taxon>Bacteria</taxon>
        <taxon>Pseudomonadati</taxon>
        <taxon>Pseudomonadota</taxon>
        <taxon>Alphaproteobacteria</taxon>
        <taxon>Sphingomonadales</taxon>
        <taxon>Sphingomonadaceae</taxon>
        <taxon>Sphingomonas</taxon>
    </lineage>
</organism>
<evidence type="ECO:0000313" key="2">
    <source>
        <dbReference type="EMBL" id="ODP38629.1"/>
    </source>
</evidence>
<protein>
    <submittedName>
        <fullName evidence="2">Uncharacterized protein</fullName>
    </submittedName>
</protein>
<feature type="region of interest" description="Disordered" evidence="1">
    <location>
        <begin position="17"/>
        <end position="52"/>
    </location>
</feature>
<name>A0A1E3LY46_9SPHN</name>
<reference evidence="2 3" key="1">
    <citation type="submission" date="2016-08" db="EMBL/GenBank/DDBJ databases">
        <title>Draft genome of the agarase producing Sphingomonas sp. MCT13.</title>
        <authorList>
            <person name="D'Andrea M.M."/>
            <person name="Rossolini G.M."/>
            <person name="Thaller M.C."/>
        </authorList>
    </citation>
    <scope>NUCLEOTIDE SEQUENCE [LARGE SCALE GENOMIC DNA]</scope>
    <source>
        <strain evidence="2 3">MCT13</strain>
    </source>
</reference>
<dbReference type="Proteomes" id="UP000094487">
    <property type="component" value="Unassembled WGS sequence"/>
</dbReference>
<accession>A0A1E3LY46</accession>
<proteinExistence type="predicted"/>
<evidence type="ECO:0000313" key="3">
    <source>
        <dbReference type="Proteomes" id="UP000094487"/>
    </source>
</evidence>
<sequence length="61" mass="6264">MPVGELIAGRLHSLLTASDQGDKRQSTAARAGGADPVVAHGDPSTPRAGLRRGLCRAAMLE</sequence>
<comment type="caution">
    <text evidence="2">The sequence shown here is derived from an EMBL/GenBank/DDBJ whole genome shotgun (WGS) entry which is preliminary data.</text>
</comment>
<dbReference type="STRING" id="1888892.BFL28_00910"/>
<gene>
    <name evidence="2" type="ORF">BFL28_00910</name>
</gene>
<dbReference type="EMBL" id="MDDS01000013">
    <property type="protein sequence ID" value="ODP38629.1"/>
    <property type="molecule type" value="Genomic_DNA"/>
</dbReference>
<dbReference type="AlphaFoldDB" id="A0A1E3LY46"/>
<keyword evidence="3" id="KW-1185">Reference proteome</keyword>
<evidence type="ECO:0000256" key="1">
    <source>
        <dbReference type="SAM" id="MobiDB-lite"/>
    </source>
</evidence>